<dbReference type="SUPFAM" id="SSF46626">
    <property type="entry name" value="Cytochrome c"/>
    <property type="match status" value="1"/>
</dbReference>
<dbReference type="InterPro" id="IPR050597">
    <property type="entry name" value="Cytochrome_c_Oxidase_Subunit"/>
</dbReference>
<evidence type="ECO:0000256" key="8">
    <source>
        <dbReference type="SAM" id="Phobius"/>
    </source>
</evidence>
<dbReference type="AlphaFoldDB" id="A0A2H9VRW5"/>
<evidence type="ECO:0000256" key="3">
    <source>
        <dbReference type="ARBA" id="ARBA00022723"/>
    </source>
</evidence>
<dbReference type="Gene3D" id="6.10.280.130">
    <property type="match status" value="1"/>
</dbReference>
<dbReference type="InterPro" id="IPR038414">
    <property type="entry name" value="CcoP_N_sf"/>
</dbReference>
<organism evidence="11 12">
    <name type="scientific">Mucilaginibacter auburnensis</name>
    <dbReference type="NCBI Taxonomy" id="1457233"/>
    <lineage>
        <taxon>Bacteria</taxon>
        <taxon>Pseudomonadati</taxon>
        <taxon>Bacteroidota</taxon>
        <taxon>Sphingobacteriia</taxon>
        <taxon>Sphingobacteriales</taxon>
        <taxon>Sphingobacteriaceae</taxon>
        <taxon>Mucilaginibacter</taxon>
    </lineage>
</organism>
<evidence type="ECO:0000256" key="5">
    <source>
        <dbReference type="ARBA" id="ARBA00023004"/>
    </source>
</evidence>
<keyword evidence="9" id="KW-0732">Signal</keyword>
<evidence type="ECO:0000256" key="7">
    <source>
        <dbReference type="SAM" id="MobiDB-lite"/>
    </source>
</evidence>
<dbReference type="Proteomes" id="UP000242687">
    <property type="component" value="Unassembled WGS sequence"/>
</dbReference>
<evidence type="ECO:0000256" key="1">
    <source>
        <dbReference type="ARBA" id="ARBA00022448"/>
    </source>
</evidence>
<dbReference type="Pfam" id="PF13442">
    <property type="entry name" value="Cytochrome_CBB3"/>
    <property type="match status" value="1"/>
</dbReference>
<feature type="chain" id="PRO_5014152625" evidence="9">
    <location>
        <begin position="23"/>
        <end position="299"/>
    </location>
</feature>
<dbReference type="GO" id="GO:0005506">
    <property type="term" value="F:iron ion binding"/>
    <property type="evidence" value="ECO:0007669"/>
    <property type="project" value="InterPro"/>
</dbReference>
<dbReference type="OrthoDB" id="9811281at2"/>
<dbReference type="GO" id="GO:0020037">
    <property type="term" value="F:heme binding"/>
    <property type="evidence" value="ECO:0007669"/>
    <property type="project" value="InterPro"/>
</dbReference>
<keyword evidence="3 6" id="KW-0479">Metal-binding</keyword>
<accession>A0A2H9VRW5</accession>
<feature type="signal peptide" evidence="9">
    <location>
        <begin position="1"/>
        <end position="22"/>
    </location>
</feature>
<proteinExistence type="predicted"/>
<evidence type="ECO:0000313" key="11">
    <source>
        <dbReference type="EMBL" id="PJJ83539.1"/>
    </source>
</evidence>
<evidence type="ECO:0000256" key="4">
    <source>
        <dbReference type="ARBA" id="ARBA00022982"/>
    </source>
</evidence>
<keyword evidence="4" id="KW-0249">Electron transport</keyword>
<dbReference type="InterPro" id="IPR036909">
    <property type="entry name" value="Cyt_c-like_dom_sf"/>
</dbReference>
<gene>
    <name evidence="11" type="ORF">CLV57_0523</name>
</gene>
<evidence type="ECO:0000259" key="10">
    <source>
        <dbReference type="PROSITE" id="PS51007"/>
    </source>
</evidence>
<evidence type="ECO:0000313" key="12">
    <source>
        <dbReference type="Proteomes" id="UP000242687"/>
    </source>
</evidence>
<keyword evidence="5 6" id="KW-0408">Iron</keyword>
<evidence type="ECO:0000256" key="9">
    <source>
        <dbReference type="SAM" id="SignalP"/>
    </source>
</evidence>
<dbReference type="PANTHER" id="PTHR33751:SF1">
    <property type="entry name" value="CBB3-TYPE CYTOCHROME C OXIDASE SUBUNIT FIXP"/>
    <property type="match status" value="1"/>
</dbReference>
<dbReference type="PROSITE" id="PS51007">
    <property type="entry name" value="CYTC"/>
    <property type="match status" value="1"/>
</dbReference>
<evidence type="ECO:0000256" key="6">
    <source>
        <dbReference type="PROSITE-ProRule" id="PRU00433"/>
    </source>
</evidence>
<dbReference type="Gene3D" id="1.10.760.10">
    <property type="entry name" value="Cytochrome c-like domain"/>
    <property type="match status" value="1"/>
</dbReference>
<dbReference type="PRINTS" id="PR00605">
    <property type="entry name" value="CYTCHROMECIC"/>
</dbReference>
<keyword evidence="12" id="KW-1185">Reference proteome</keyword>
<keyword evidence="1" id="KW-0813">Transport</keyword>
<dbReference type="RefSeq" id="WP_100339795.1">
    <property type="nucleotide sequence ID" value="NZ_PGFJ01000001.1"/>
</dbReference>
<dbReference type="PANTHER" id="PTHR33751">
    <property type="entry name" value="CBB3-TYPE CYTOCHROME C OXIDASE SUBUNIT FIXP"/>
    <property type="match status" value="1"/>
</dbReference>
<evidence type="ECO:0000256" key="2">
    <source>
        <dbReference type="ARBA" id="ARBA00022617"/>
    </source>
</evidence>
<keyword evidence="2 6" id="KW-0349">Heme</keyword>
<feature type="transmembrane region" description="Helical" evidence="8">
    <location>
        <begin position="126"/>
        <end position="148"/>
    </location>
</feature>
<comment type="caution">
    <text evidence="11">The sequence shown here is derived from an EMBL/GenBank/DDBJ whole genome shotgun (WGS) entry which is preliminary data.</text>
</comment>
<keyword evidence="8" id="KW-0472">Membrane</keyword>
<reference evidence="11 12" key="1">
    <citation type="submission" date="2017-11" db="EMBL/GenBank/DDBJ databases">
        <title>Genomic Encyclopedia of Archaeal and Bacterial Type Strains, Phase II (KMG-II): From Individual Species to Whole Genera.</title>
        <authorList>
            <person name="Goeker M."/>
        </authorList>
    </citation>
    <scope>NUCLEOTIDE SEQUENCE [LARGE SCALE GENOMIC DNA]</scope>
    <source>
        <strain evidence="11 12">DSM 28175</strain>
    </source>
</reference>
<dbReference type="GO" id="GO:0009055">
    <property type="term" value="F:electron transfer activity"/>
    <property type="evidence" value="ECO:0007669"/>
    <property type="project" value="InterPro"/>
</dbReference>
<feature type="region of interest" description="Disordered" evidence="7">
    <location>
        <begin position="266"/>
        <end position="299"/>
    </location>
</feature>
<keyword evidence="8" id="KW-0812">Transmembrane</keyword>
<name>A0A2H9VRW5_9SPHI</name>
<feature type="transmembrane region" description="Helical" evidence="8">
    <location>
        <begin position="37"/>
        <end position="58"/>
    </location>
</feature>
<sequence>MKTKFLLMLLFLSTGTALTAAAQDAEPELTSGELMNYVGYGTIVFVLLVFVVAMLVVLRAVNAISKVILGSEAFKETAEGAAFAKKEKVSTVNRLLSLRPLSEEKDLIIEHEYDGIQELDNPTPAWFMYLFYGTIVFAFVYLMVYHVLGVGQLQDEEYKTEMAVANKQKEAFLAKSGSNIDEKSVKLSTDPGDLAAGKSVFTASCAPCHGVQGQGVVGPNLTDDYWLHGGSVNAIFKTIKYGVTDKGMPTWEKQLSPKQIADVANYIKSLHGTNPPNPKEPQGQKEEGGGDAGAKTASL</sequence>
<dbReference type="Pfam" id="PF14715">
    <property type="entry name" value="FixP_N"/>
    <property type="match status" value="1"/>
</dbReference>
<keyword evidence="8" id="KW-1133">Transmembrane helix</keyword>
<protein>
    <submittedName>
        <fullName evidence="11">Cytochrome c oxidase cbb3-type subunit 3</fullName>
    </submittedName>
</protein>
<dbReference type="InterPro" id="IPR009056">
    <property type="entry name" value="Cyt_c-like_dom"/>
</dbReference>
<dbReference type="EMBL" id="PGFJ01000001">
    <property type="protein sequence ID" value="PJJ83539.1"/>
    <property type="molecule type" value="Genomic_DNA"/>
</dbReference>
<dbReference type="InterPro" id="IPR008168">
    <property type="entry name" value="Cyt_C_IC"/>
</dbReference>
<dbReference type="InterPro" id="IPR032858">
    <property type="entry name" value="CcoP_N"/>
</dbReference>
<feature type="domain" description="Cytochrome c" evidence="10">
    <location>
        <begin position="192"/>
        <end position="271"/>
    </location>
</feature>